<feature type="domain" description="Isochorismatase-like" evidence="1">
    <location>
        <begin position="1"/>
        <end position="143"/>
    </location>
</feature>
<dbReference type="RefSeq" id="WP_071855177.1">
    <property type="nucleotide sequence ID" value="NZ_JBCLRY010000003.1"/>
</dbReference>
<protein>
    <submittedName>
        <fullName evidence="2">Isochorismatase</fullName>
    </submittedName>
</protein>
<sequence length="163" mass="18959">MLVIVDMQNHILDPTSKYYVPDAKKLIDQIQKRLINARKKQEYILFTRDIPIQRKDQDEEKEDLQIIPAVSPQENEKVVKKYYFTMPPEALLEIKQSVLTRREEKKQIEVAGIETNLCVLANTIALQSVFPEANFFVNSTCVSENKHGRQALDLLKDFNIQVK</sequence>
<dbReference type="InterPro" id="IPR036380">
    <property type="entry name" value="Isochorismatase-like_sf"/>
</dbReference>
<proteinExistence type="predicted"/>
<dbReference type="CDD" id="cd00431">
    <property type="entry name" value="cysteine_hydrolases"/>
    <property type="match status" value="1"/>
</dbReference>
<comment type="caution">
    <text evidence="2">The sequence shown here is derived from an EMBL/GenBank/DDBJ whole genome shotgun (WGS) entry which is preliminary data.</text>
</comment>
<dbReference type="AlphaFoldDB" id="A0A1L8WPC6"/>
<gene>
    <name evidence="2" type="ORF">RV14_GL002172</name>
</gene>
<dbReference type="Pfam" id="PF00857">
    <property type="entry name" value="Isochorismatase"/>
    <property type="match status" value="1"/>
</dbReference>
<reference evidence="2 3" key="1">
    <citation type="submission" date="2014-12" db="EMBL/GenBank/DDBJ databases">
        <title>Draft genome sequences of 29 type strains of Enterococci.</title>
        <authorList>
            <person name="Zhong Z."/>
            <person name="Sun Z."/>
            <person name="Liu W."/>
            <person name="Zhang W."/>
            <person name="Zhang H."/>
        </authorList>
    </citation>
    <scope>NUCLEOTIDE SEQUENCE [LARGE SCALE GENOMIC DNA]</scope>
    <source>
        <strain evidence="2 3">DSM 15687</strain>
    </source>
</reference>
<dbReference type="SUPFAM" id="SSF52499">
    <property type="entry name" value="Isochorismatase-like hydrolases"/>
    <property type="match status" value="1"/>
</dbReference>
<dbReference type="Gene3D" id="3.40.50.850">
    <property type="entry name" value="Isochorismatase-like"/>
    <property type="match status" value="1"/>
</dbReference>
<accession>A0A1L8WPC6</accession>
<evidence type="ECO:0000313" key="3">
    <source>
        <dbReference type="Proteomes" id="UP000182152"/>
    </source>
</evidence>
<organism evidence="2 3">
    <name type="scientific">Enterococcus ratti</name>
    <dbReference type="NCBI Taxonomy" id="150033"/>
    <lineage>
        <taxon>Bacteria</taxon>
        <taxon>Bacillati</taxon>
        <taxon>Bacillota</taxon>
        <taxon>Bacilli</taxon>
        <taxon>Lactobacillales</taxon>
        <taxon>Enterococcaceae</taxon>
        <taxon>Enterococcus</taxon>
    </lineage>
</organism>
<name>A0A1L8WPC6_9ENTE</name>
<dbReference type="EMBL" id="JXLB01000007">
    <property type="protein sequence ID" value="OJG82880.1"/>
    <property type="molecule type" value="Genomic_DNA"/>
</dbReference>
<dbReference type="STRING" id="150033.RV14_GL002172"/>
<dbReference type="Proteomes" id="UP000182152">
    <property type="component" value="Unassembled WGS sequence"/>
</dbReference>
<keyword evidence="3" id="KW-1185">Reference proteome</keyword>
<dbReference type="InterPro" id="IPR000868">
    <property type="entry name" value="Isochorismatase-like_dom"/>
</dbReference>
<evidence type="ECO:0000313" key="2">
    <source>
        <dbReference type="EMBL" id="OJG82880.1"/>
    </source>
</evidence>
<dbReference type="OrthoDB" id="9796485at2"/>
<evidence type="ECO:0000259" key="1">
    <source>
        <dbReference type="Pfam" id="PF00857"/>
    </source>
</evidence>